<dbReference type="InterPro" id="IPR029069">
    <property type="entry name" value="HotDog_dom_sf"/>
</dbReference>
<dbReference type="Pfam" id="PF03061">
    <property type="entry name" value="4HBT"/>
    <property type="match status" value="1"/>
</dbReference>
<sequence>MEEVSLSPFAGWFGAKVLKKAGGEAELCLKVREEFLQGQGLVHGGILAALLDSALGSAAESLAGKVVTAELAVSYLRPVRGGSLLARGRILHLGKRLVFAVGEIYLEGSPVAFAKGTFYRLEPDQDQGGQ</sequence>
<evidence type="ECO:0000259" key="2">
    <source>
        <dbReference type="Pfam" id="PF03061"/>
    </source>
</evidence>
<reference evidence="4" key="1">
    <citation type="journal article" date="2015" name="PLoS ONE">
        <title>Complete Genome Sequence of Thermus aquaticus Y51MC23.</title>
        <authorList>
            <person name="Brumm P.J."/>
            <person name="Monsma S."/>
            <person name="Keough B."/>
            <person name="Jasinovica S."/>
            <person name="Ferguson E."/>
            <person name="Schoenfeld T."/>
            <person name="Lodes M."/>
            <person name="Mead D.A."/>
        </authorList>
    </citation>
    <scope>NUCLEOTIDE SEQUENCE [LARGE SCALE GENOMIC DNA]</scope>
    <source>
        <strain evidence="4">BAA-2747 / Y51MC23</strain>
    </source>
</reference>
<dbReference type="PANTHER" id="PTHR42856">
    <property type="entry name" value="ACYL-COENZYME A THIOESTERASE PAAI"/>
    <property type="match status" value="1"/>
</dbReference>
<dbReference type="InterPro" id="IPR052723">
    <property type="entry name" value="Acyl-CoA_thioesterase_PaaI"/>
</dbReference>
<dbReference type="CDD" id="cd03443">
    <property type="entry name" value="PaaI_thioesterase"/>
    <property type="match status" value="1"/>
</dbReference>
<feature type="domain" description="Thioesterase" evidence="2">
    <location>
        <begin position="39"/>
        <end position="109"/>
    </location>
</feature>
<keyword evidence="1" id="KW-0378">Hydrolase</keyword>
<name>A0ABM5VKT9_THEA5</name>
<dbReference type="Gene3D" id="3.10.129.10">
    <property type="entry name" value="Hotdog Thioesterase"/>
    <property type="match status" value="1"/>
</dbReference>
<evidence type="ECO:0000256" key="1">
    <source>
        <dbReference type="ARBA" id="ARBA00022801"/>
    </source>
</evidence>
<dbReference type="InterPro" id="IPR003736">
    <property type="entry name" value="PAAI_dom"/>
</dbReference>
<dbReference type="NCBIfam" id="TIGR00369">
    <property type="entry name" value="unchar_dom_1"/>
    <property type="match status" value="1"/>
</dbReference>
<dbReference type="SUPFAM" id="SSF54637">
    <property type="entry name" value="Thioesterase/thiol ester dehydrase-isomerase"/>
    <property type="match status" value="1"/>
</dbReference>
<dbReference type="PANTHER" id="PTHR42856:SF1">
    <property type="entry name" value="ACYL-COENZYME A THIOESTERASE PAAI"/>
    <property type="match status" value="1"/>
</dbReference>
<protein>
    <submittedName>
        <fullName evidence="3">Phenylacetic acid degradation-related protein</fullName>
    </submittedName>
</protein>
<keyword evidence="4" id="KW-1185">Reference proteome</keyword>
<proteinExistence type="predicted"/>
<dbReference type="EMBL" id="CP010822">
    <property type="protein sequence ID" value="ALJ90770.1"/>
    <property type="molecule type" value="Genomic_DNA"/>
</dbReference>
<dbReference type="Proteomes" id="UP000058660">
    <property type="component" value="Chromosome"/>
</dbReference>
<evidence type="ECO:0000313" key="4">
    <source>
        <dbReference type="Proteomes" id="UP000058660"/>
    </source>
</evidence>
<accession>A0ABM5VKT9</accession>
<evidence type="ECO:0000313" key="3">
    <source>
        <dbReference type="EMBL" id="ALJ90770.1"/>
    </source>
</evidence>
<organism evidence="3 4">
    <name type="scientific">Thermus aquaticus (strain ATCC BAA-2747 / Y51MC23)</name>
    <dbReference type="NCBI Taxonomy" id="498848"/>
    <lineage>
        <taxon>Bacteria</taxon>
        <taxon>Thermotogati</taxon>
        <taxon>Deinococcota</taxon>
        <taxon>Deinococci</taxon>
        <taxon>Thermales</taxon>
        <taxon>Thermaceae</taxon>
        <taxon>Thermus</taxon>
    </lineage>
</organism>
<dbReference type="InterPro" id="IPR006683">
    <property type="entry name" value="Thioestr_dom"/>
</dbReference>
<gene>
    <name evidence="3" type="ORF">TO73_0922</name>
</gene>